<evidence type="ECO:0000256" key="1">
    <source>
        <dbReference type="SAM" id="MobiDB-lite"/>
    </source>
</evidence>
<dbReference type="AlphaFoldDB" id="A0A9D1GUP6"/>
<feature type="compositionally biased region" description="Polar residues" evidence="1">
    <location>
        <begin position="41"/>
        <end position="54"/>
    </location>
</feature>
<reference evidence="3" key="2">
    <citation type="journal article" date="2021" name="PeerJ">
        <title>Extensive microbial diversity within the chicken gut microbiome revealed by metagenomics and culture.</title>
        <authorList>
            <person name="Gilroy R."/>
            <person name="Ravi A."/>
            <person name="Getino M."/>
            <person name="Pursley I."/>
            <person name="Horton D.L."/>
            <person name="Alikhan N.F."/>
            <person name="Baker D."/>
            <person name="Gharbi K."/>
            <person name="Hall N."/>
            <person name="Watson M."/>
            <person name="Adriaenssens E.M."/>
            <person name="Foster-Nyarko E."/>
            <person name="Jarju S."/>
            <person name="Secka A."/>
            <person name="Antonio M."/>
            <person name="Oren A."/>
            <person name="Chaudhuri R.R."/>
            <person name="La Ragione R."/>
            <person name="Hildebrand F."/>
            <person name="Pallen M.J."/>
        </authorList>
    </citation>
    <scope>NUCLEOTIDE SEQUENCE</scope>
    <source>
        <strain evidence="3">CHK33-4379</strain>
    </source>
</reference>
<name>A0A9D1GUP6_9FIRM</name>
<accession>A0A9D1GUP6</accession>
<keyword evidence="2" id="KW-0732">Signal</keyword>
<dbReference type="EMBL" id="DVLL01000020">
    <property type="protein sequence ID" value="HIT59088.1"/>
    <property type="molecule type" value="Genomic_DNA"/>
</dbReference>
<feature type="signal peptide" evidence="2">
    <location>
        <begin position="1"/>
        <end position="22"/>
    </location>
</feature>
<dbReference type="Proteomes" id="UP000824136">
    <property type="component" value="Unassembled WGS sequence"/>
</dbReference>
<sequence>MKKDFALTKMLCLALIAALACALLSSCGRDLSDTHDPSPDGSEQTTVTEGTVSQPAGETTLSTEVTTATQTAAEETSGVSETQPAVTEEASIEDLGLRAVECLELLNSDRVHARLIEAVSYDNESTSSITREYFIDGDNAVYINDNQKVIIQGTEAMVIDLDELSFYRYEVDPTENADNFGYGIDNYSFYSTNTSADGTVTEVYNVSAHGGTLVSTWTFLPSGTITVSDVSPEFGSYYWYSFDIIEDDISQMDMSVPDGLTEVEPDEMM</sequence>
<dbReference type="PROSITE" id="PS51257">
    <property type="entry name" value="PROKAR_LIPOPROTEIN"/>
    <property type="match status" value="1"/>
</dbReference>
<evidence type="ECO:0000313" key="4">
    <source>
        <dbReference type="Proteomes" id="UP000824136"/>
    </source>
</evidence>
<feature type="region of interest" description="Disordered" evidence="1">
    <location>
        <begin position="31"/>
        <end position="63"/>
    </location>
</feature>
<proteinExistence type="predicted"/>
<organism evidence="3 4">
    <name type="scientific">Candidatus Faeciplasma pullistercoris</name>
    <dbReference type="NCBI Taxonomy" id="2840800"/>
    <lineage>
        <taxon>Bacteria</taxon>
        <taxon>Bacillati</taxon>
        <taxon>Bacillota</taxon>
        <taxon>Clostridia</taxon>
        <taxon>Eubacteriales</taxon>
        <taxon>Oscillospiraceae</taxon>
        <taxon>Oscillospiraceae incertae sedis</taxon>
        <taxon>Candidatus Faeciplasma</taxon>
    </lineage>
</organism>
<gene>
    <name evidence="3" type="ORF">IAC39_05220</name>
</gene>
<evidence type="ECO:0000256" key="2">
    <source>
        <dbReference type="SAM" id="SignalP"/>
    </source>
</evidence>
<evidence type="ECO:0008006" key="5">
    <source>
        <dbReference type="Google" id="ProtNLM"/>
    </source>
</evidence>
<comment type="caution">
    <text evidence="3">The sequence shown here is derived from an EMBL/GenBank/DDBJ whole genome shotgun (WGS) entry which is preliminary data.</text>
</comment>
<protein>
    <recommendedName>
        <fullName evidence="5">Lipoprotein</fullName>
    </recommendedName>
</protein>
<evidence type="ECO:0000313" key="3">
    <source>
        <dbReference type="EMBL" id="HIT59088.1"/>
    </source>
</evidence>
<feature type="chain" id="PRO_5039708519" description="Lipoprotein" evidence="2">
    <location>
        <begin position="23"/>
        <end position="269"/>
    </location>
</feature>
<reference evidence="3" key="1">
    <citation type="submission" date="2020-10" db="EMBL/GenBank/DDBJ databases">
        <authorList>
            <person name="Gilroy R."/>
        </authorList>
    </citation>
    <scope>NUCLEOTIDE SEQUENCE</scope>
    <source>
        <strain evidence="3">CHK33-4379</strain>
    </source>
</reference>